<evidence type="ECO:0000313" key="2">
    <source>
        <dbReference type="EMBL" id="TGK89506.1"/>
    </source>
</evidence>
<protein>
    <submittedName>
        <fullName evidence="1">Uncharacterized protein</fullName>
    </submittedName>
</protein>
<dbReference type="OrthoDB" id="9951624at2"/>
<dbReference type="EMBL" id="RQFM01000027">
    <property type="protein sequence ID" value="TGK79300.1"/>
    <property type="molecule type" value="Genomic_DNA"/>
</dbReference>
<evidence type="ECO:0000313" key="1">
    <source>
        <dbReference type="EMBL" id="TGK79300.1"/>
    </source>
</evidence>
<organism evidence="1 3">
    <name type="scientific">Leptospira bourretii</name>
    <dbReference type="NCBI Taxonomy" id="2484962"/>
    <lineage>
        <taxon>Bacteria</taxon>
        <taxon>Pseudomonadati</taxon>
        <taxon>Spirochaetota</taxon>
        <taxon>Spirochaetia</taxon>
        <taxon>Leptospirales</taxon>
        <taxon>Leptospiraceae</taxon>
        <taxon>Leptospira</taxon>
    </lineage>
</organism>
<dbReference type="Proteomes" id="UP000297918">
    <property type="component" value="Unassembled WGS sequence"/>
</dbReference>
<dbReference type="Proteomes" id="UP000297394">
    <property type="component" value="Unassembled WGS sequence"/>
</dbReference>
<reference evidence="2" key="1">
    <citation type="submission" date="2018-10" db="EMBL/GenBank/DDBJ databases">
        <authorList>
            <person name="Vincent A.T."/>
            <person name="Schiettekatte O."/>
            <person name="Bourhy P."/>
            <person name="Veyrier F.J."/>
            <person name="Picardeau M."/>
        </authorList>
    </citation>
    <scope>NUCLEOTIDE SEQUENCE</scope>
    <source>
        <strain evidence="2">201800281</strain>
    </source>
</reference>
<keyword evidence="4" id="KW-1185">Reference proteome</keyword>
<dbReference type="AlphaFoldDB" id="A0A4R9IJA7"/>
<comment type="caution">
    <text evidence="1">The sequence shown here is derived from an EMBL/GenBank/DDBJ whole genome shotgun (WGS) entry which is preliminary data.</text>
</comment>
<evidence type="ECO:0000313" key="4">
    <source>
        <dbReference type="Proteomes" id="UP000297918"/>
    </source>
</evidence>
<dbReference type="EMBL" id="RQFL01000026">
    <property type="protein sequence ID" value="TGK89506.1"/>
    <property type="molecule type" value="Genomic_DNA"/>
</dbReference>
<proteinExistence type="predicted"/>
<reference evidence="3 4" key="2">
    <citation type="journal article" date="2019" name="PLoS Negl. Trop. Dis.">
        <title>Revisiting the worldwide diversity of Leptospira species in the environment.</title>
        <authorList>
            <person name="Vincent A.T."/>
            <person name="Schiettekatte O."/>
            <person name="Bourhy P."/>
            <person name="Veyrier F.J."/>
            <person name="Picardeau M."/>
        </authorList>
    </citation>
    <scope>NUCLEOTIDE SEQUENCE [LARGE SCALE GENOMIC DNA]</scope>
    <source>
        <strain evidence="1 3">201800280</strain>
        <strain evidence="4">201800281</strain>
    </source>
</reference>
<accession>A0A4R9IJA7</accession>
<name>A0A4R9IJA7_9LEPT</name>
<evidence type="ECO:0000313" key="3">
    <source>
        <dbReference type="Proteomes" id="UP000297394"/>
    </source>
</evidence>
<gene>
    <name evidence="1" type="ORF">EHQ23_16960</name>
    <name evidence="2" type="ORF">EHQ26_13810</name>
</gene>
<sequence>MENTIDKNLKFLLESIIDLPNKYDEETINSIEYFLNSDLSYSHKNEIAQSIINISKRIYQTKRFISKPLREIFYSEFQKVKSIDVSENDTLRIYFQSIVVILLNLVPKEKDPGLGKLIKETNHKNNKILIVKSVWKSFNEYARDSLSSALDFGVNIYNFTE</sequence>
<dbReference type="RefSeq" id="WP_135750021.1">
    <property type="nucleotide sequence ID" value="NZ_RQFL01000026.1"/>
</dbReference>